<dbReference type="Pfam" id="PF06580">
    <property type="entry name" value="His_kinase"/>
    <property type="match status" value="1"/>
</dbReference>
<keyword evidence="8" id="KW-1185">Reference proteome</keyword>
<dbReference type="Pfam" id="PF00672">
    <property type="entry name" value="HAMP"/>
    <property type="match status" value="1"/>
</dbReference>
<keyword evidence="5" id="KW-0472">Membrane</keyword>
<dbReference type="PROSITE" id="PS50885">
    <property type="entry name" value="HAMP"/>
    <property type="match status" value="1"/>
</dbReference>
<dbReference type="InterPro" id="IPR010559">
    <property type="entry name" value="Sig_transdc_His_kin_internal"/>
</dbReference>
<dbReference type="Gene3D" id="3.30.565.10">
    <property type="entry name" value="Histidine kinase-like ATPase, C-terminal domain"/>
    <property type="match status" value="1"/>
</dbReference>
<keyword evidence="5" id="KW-1133">Transmembrane helix</keyword>
<dbReference type="InterPro" id="IPR036890">
    <property type="entry name" value="HATPase_C_sf"/>
</dbReference>
<dbReference type="RefSeq" id="WP_149677926.1">
    <property type="nucleotide sequence ID" value="NZ_FQZP01000006.1"/>
</dbReference>
<evidence type="ECO:0000256" key="1">
    <source>
        <dbReference type="ARBA" id="ARBA00004370"/>
    </source>
</evidence>
<dbReference type="InterPro" id="IPR003660">
    <property type="entry name" value="HAMP_dom"/>
</dbReference>
<evidence type="ECO:0000256" key="4">
    <source>
        <dbReference type="ARBA" id="ARBA00022777"/>
    </source>
</evidence>
<dbReference type="PANTHER" id="PTHR34220:SF7">
    <property type="entry name" value="SENSOR HISTIDINE KINASE YPDA"/>
    <property type="match status" value="1"/>
</dbReference>
<keyword evidence="2" id="KW-0597">Phosphoprotein</keyword>
<dbReference type="Proteomes" id="UP000324781">
    <property type="component" value="Unassembled WGS sequence"/>
</dbReference>
<dbReference type="GO" id="GO:0000155">
    <property type="term" value="F:phosphorelay sensor kinase activity"/>
    <property type="evidence" value="ECO:0007669"/>
    <property type="project" value="InterPro"/>
</dbReference>
<reference evidence="7 8" key="1">
    <citation type="submission" date="2016-11" db="EMBL/GenBank/DDBJ databases">
        <authorList>
            <person name="Varghese N."/>
            <person name="Submissions S."/>
        </authorList>
    </citation>
    <scope>NUCLEOTIDE SEQUENCE [LARGE SCALE GENOMIC DNA]</scope>
    <source>
        <strain evidence="7 8">DSM 19027</strain>
    </source>
</reference>
<feature type="transmembrane region" description="Helical" evidence="5">
    <location>
        <begin position="291"/>
        <end position="312"/>
    </location>
</feature>
<name>A0A1M6D1E6_9FIRM</name>
<evidence type="ECO:0000259" key="6">
    <source>
        <dbReference type="PROSITE" id="PS50885"/>
    </source>
</evidence>
<dbReference type="SUPFAM" id="SSF55874">
    <property type="entry name" value="ATPase domain of HSP90 chaperone/DNA topoisomerase II/histidine kinase"/>
    <property type="match status" value="1"/>
</dbReference>
<protein>
    <submittedName>
        <fullName evidence="7">Two-component system, sensor histidine kinase YesM</fullName>
    </submittedName>
</protein>
<keyword evidence="3" id="KW-0808">Transferase</keyword>
<feature type="domain" description="HAMP" evidence="6">
    <location>
        <begin position="315"/>
        <end position="367"/>
    </location>
</feature>
<accession>A0A1M6D1E6</accession>
<dbReference type="GO" id="GO:0016020">
    <property type="term" value="C:membrane"/>
    <property type="evidence" value="ECO:0007669"/>
    <property type="project" value="UniProtKB-SubCell"/>
</dbReference>
<sequence length="592" mass="68171">MGFRSISFRIFIGMAGLTFFLLATMWAANRYVYLDEFRKYEVDYNVLVTNKIKSQFDFMADIIRSTGNALGANAKVVDMLPKPQSGSDQEKVERRNEISSLLLGTIGTQSFIKGAHIVSELGYVYSSTLSIDEEQVFDFVSRYFTVMREKKVKELWTNVHEVEYYPDNYFSVMSYICPVYNIETQKLIGLIVLDIDYQVVREMFSLSTVELDEKIMVVDTEGNIIFNHPIISNFEPVLEQYPEILTAKNLQLRGPVFGRDSIIVTETIEMADWKIVRMIEALPLTERSRSLLFIFNTILFATAIISFTFILLSTQSITRPVKTLIQACKRIERGDLDFRVSLKLKNELGILGDTFNIMMDQIQSYYKKEFEEQKRKSELEFQVLQAQINPHFLYNTLDSIKWLAVLQNMNNIADMCTSLINLLKYNLAQPGTLTTLSDEVENLKNYIRIQKFRYGDTFEFSTQLDPETCDCEILRFVLQPLVENCILHAFEDMEDKGFIKILSFIENDKLHIEVIDNGSGMDLATVYTLNQSDSNKGKRFNTIGIHNIKERIRLQYGEGYGLYYISEPGIGTIAEMVLPVIKKKDVPAIQPV</sequence>
<evidence type="ECO:0000256" key="5">
    <source>
        <dbReference type="SAM" id="Phobius"/>
    </source>
</evidence>
<dbReference type="EMBL" id="FQZP01000006">
    <property type="protein sequence ID" value="SHI66931.1"/>
    <property type="molecule type" value="Genomic_DNA"/>
</dbReference>
<dbReference type="AlphaFoldDB" id="A0A1M6D1E6"/>
<dbReference type="InterPro" id="IPR003594">
    <property type="entry name" value="HATPase_dom"/>
</dbReference>
<keyword evidence="4 7" id="KW-0418">Kinase</keyword>
<proteinExistence type="predicted"/>
<keyword evidence="5" id="KW-0812">Transmembrane</keyword>
<dbReference type="PANTHER" id="PTHR34220">
    <property type="entry name" value="SENSOR HISTIDINE KINASE YPDA"/>
    <property type="match status" value="1"/>
</dbReference>
<organism evidence="7 8">
    <name type="scientific">Thermoclostridium caenicola</name>
    <dbReference type="NCBI Taxonomy" id="659425"/>
    <lineage>
        <taxon>Bacteria</taxon>
        <taxon>Bacillati</taxon>
        <taxon>Bacillota</taxon>
        <taxon>Clostridia</taxon>
        <taxon>Eubacteriales</taxon>
        <taxon>Oscillospiraceae</taxon>
        <taxon>Thermoclostridium</taxon>
    </lineage>
</organism>
<evidence type="ECO:0000256" key="3">
    <source>
        <dbReference type="ARBA" id="ARBA00022679"/>
    </source>
</evidence>
<dbReference type="OrthoDB" id="9809348at2"/>
<comment type="subcellular location">
    <subcellularLocation>
        <location evidence="1">Membrane</location>
    </subcellularLocation>
</comment>
<gene>
    <name evidence="7" type="ORF">SAMN05444373_100655</name>
</gene>
<dbReference type="CDD" id="cd06225">
    <property type="entry name" value="HAMP"/>
    <property type="match status" value="1"/>
</dbReference>
<dbReference type="Gene3D" id="6.10.340.10">
    <property type="match status" value="1"/>
</dbReference>
<evidence type="ECO:0000313" key="7">
    <source>
        <dbReference type="EMBL" id="SHI66931.1"/>
    </source>
</evidence>
<dbReference type="SMART" id="SM00304">
    <property type="entry name" value="HAMP"/>
    <property type="match status" value="1"/>
</dbReference>
<evidence type="ECO:0000313" key="8">
    <source>
        <dbReference type="Proteomes" id="UP000324781"/>
    </source>
</evidence>
<dbReference type="InterPro" id="IPR050640">
    <property type="entry name" value="Bact_2-comp_sensor_kinase"/>
</dbReference>
<evidence type="ECO:0000256" key="2">
    <source>
        <dbReference type="ARBA" id="ARBA00022553"/>
    </source>
</evidence>
<feature type="transmembrane region" description="Helical" evidence="5">
    <location>
        <begin position="6"/>
        <end position="28"/>
    </location>
</feature>
<dbReference type="SUPFAM" id="SSF158472">
    <property type="entry name" value="HAMP domain-like"/>
    <property type="match status" value="1"/>
</dbReference>
<dbReference type="Pfam" id="PF02518">
    <property type="entry name" value="HATPase_c"/>
    <property type="match status" value="1"/>
</dbReference>